<evidence type="ECO:0000256" key="2">
    <source>
        <dbReference type="SAM" id="SignalP"/>
    </source>
</evidence>
<dbReference type="RefSeq" id="WP_379538822.1">
    <property type="nucleotide sequence ID" value="NZ_JBHSDR010000006.1"/>
</dbReference>
<feature type="chain" id="PRO_5045495622" description="Autotransporter domain-containing protein" evidence="2">
    <location>
        <begin position="32"/>
        <end position="2273"/>
    </location>
</feature>
<feature type="signal peptide" evidence="2">
    <location>
        <begin position="1"/>
        <end position="31"/>
    </location>
</feature>
<gene>
    <name evidence="3" type="ORF">ACFO0A_09790</name>
</gene>
<accession>A0ABV8RQB8</accession>
<feature type="compositionally biased region" description="Gly residues" evidence="1">
    <location>
        <begin position="1172"/>
        <end position="1190"/>
    </location>
</feature>
<comment type="caution">
    <text evidence="3">The sequence shown here is derived from an EMBL/GenBank/DDBJ whole genome shotgun (WGS) entry which is preliminary data.</text>
</comment>
<reference evidence="4" key="1">
    <citation type="journal article" date="2019" name="Int. J. Syst. Evol. Microbiol.">
        <title>The Global Catalogue of Microorganisms (GCM) 10K type strain sequencing project: providing services to taxonomists for standard genome sequencing and annotation.</title>
        <authorList>
            <consortium name="The Broad Institute Genomics Platform"/>
            <consortium name="The Broad Institute Genome Sequencing Center for Infectious Disease"/>
            <person name="Wu L."/>
            <person name="Ma J."/>
        </authorList>
    </citation>
    <scope>NUCLEOTIDE SEQUENCE [LARGE SCALE GENOMIC DNA]</scope>
    <source>
        <strain evidence="4">CGMCC 1.12989</strain>
    </source>
</reference>
<organism evidence="3 4">
    <name type="scientific">Novosphingobium tardum</name>
    <dbReference type="NCBI Taxonomy" id="1538021"/>
    <lineage>
        <taxon>Bacteria</taxon>
        <taxon>Pseudomonadati</taxon>
        <taxon>Pseudomonadota</taxon>
        <taxon>Alphaproteobacteria</taxon>
        <taxon>Sphingomonadales</taxon>
        <taxon>Sphingomonadaceae</taxon>
        <taxon>Novosphingobium</taxon>
    </lineage>
</organism>
<keyword evidence="2" id="KW-0732">Signal</keyword>
<feature type="region of interest" description="Disordered" evidence="1">
    <location>
        <begin position="2207"/>
        <end position="2237"/>
    </location>
</feature>
<name>A0ABV8RQB8_9SPHN</name>
<dbReference type="EMBL" id="JBHSDR010000006">
    <property type="protein sequence ID" value="MFC4295343.1"/>
    <property type="molecule type" value="Genomic_DNA"/>
</dbReference>
<protein>
    <recommendedName>
        <fullName evidence="5">Autotransporter domain-containing protein</fullName>
    </recommendedName>
</protein>
<evidence type="ECO:0008006" key="5">
    <source>
        <dbReference type="Google" id="ProtNLM"/>
    </source>
</evidence>
<dbReference type="Gene3D" id="2.160.20.10">
    <property type="entry name" value="Single-stranded right-handed beta-helix, Pectin lyase-like"/>
    <property type="match status" value="1"/>
</dbReference>
<evidence type="ECO:0000313" key="4">
    <source>
        <dbReference type="Proteomes" id="UP001595828"/>
    </source>
</evidence>
<sequence length="2273" mass="217017">MLTDRSRRSLTLVSTFALATALVVGSNVAHAQSFNGSSTVFSGGATVTTGSGTTNVTVTTPQAVIDWSPTDTAIGGGPIAFQSAGTTATFTNDPAMTASFAVLNRIVPTDPTRAIVFDGNVVSRLQTGAASVPGGTVFFYSPGGIVVGANAVFDVGNLGLTTASPLVDGAGNWYNGNTVQFQQAVSGTAVTIAQGAQINATSNGSYVAAFAPIVTQAGAIAVNGQAALVGAEAGTITFSPNGLFDIQIAVGSDGDGAFSVRHQGSTTGGASTGAGDNRRVYLVTAAKNNLITMAIERGSTLGFDVASAADVVGNAVVLSAGHNVTGGQIAGAAGGAAGADITINDSSTGLTGSGIDFTSAVTARASHSLYLDAFRQTSFASDANLSASERVQATASTLSGDPAGGLSIGGNLNLTSDRAVVPVGATADAGSAFLGALNGAGILVGGNAIITSRSATDVNGDTIITAGRADVLANSGTISIEGGMEVRASSYTNLLPGNFAAIGGDTTVSSQAGGSISVGSVLRLVAEGIAAGGRNGTGGNSALSAQGGSTISVNELNISSDGVGGNDTGSGAGAGAGGTALISADGANTAITIAQNNFTGDINQGQLDLVAAEAFGGATSGGGSGIGGSATGGTVNIVSSAGALIQLPSTVGTLGNIRVIARGSGGPANTGGLAGGQGVGGTINITVDNATLNSAGLLPSAFGQGGRALGTGTINGGDGIGGTRSIFVRNGGVLNTTLVGGSAGAQGGNATATGKGGDASGGFAQFVVDNATVNFAGRAGFFTQNTAGSGGIGGNASGGNVIASIINGSNVTVTGNDPTFYEFSVSASAYSHLSGIGAGTGSVSAGSATIEVINSTLSSARISVDAVAYAGGDKVAQADAGTGGNAVLRLTGATINSGEVRLDASGVGGEVDTSALGQVGNGGAGSGGLALVQNLGGNSRIVGGTLFVGADGKGGSALGPSGNGGSGFGGSARIVSLGGSLVVDGAVDVTAQGIGGDTRQSGVGGSGTAGAGEVFANGGNIAFSNALTIDGSALGGSGTTGGEAMSNTMLFPPRALLRAQNGSVSVVGLTSIIADATGGSSIGGGNGGSGRAGSAVIDAQSNLAGSSQITVGDLFVSAVGNGGAGGDAATGSGIAGGSGGAGVGGTPQAFGDAGNGNLVVSGTSAFDASATGGQGGAGDGAGAGGMGGSAQSGFIQVGTRSGPDTPANTGGGSYGDIFASSDATGGAGGTGGATGVGGAGGFGLSGAATLLVRGSPVTVGNVTMSLTGTGGDGGTGGGGSGAGGDGFAGTGSVTVTQRFQRTERGSLTGGDVLIVSSGSGGAGSTSGLSYFGNGSGLFVQQSDVTLNSLSLFDSGTTRPDFTFTGYTIDAATGTQVLSTIPVTATPFSINVIEGSSVNVATSLTVSTPADVILNIDNSTLNAGTLSLTAGNFLLPATATTSPGTINTSGSLFVDSGGDFATTANINSQGAIDLVLGGSFITGAVASNGYVDITAGGSITTGAISSAGTLDLAAAGTITTGALVAGDTIGVNAVGAVNVASANSGIARVSADPAAQYNIGLRSLASVTAGDLAARGSVGLSSPGTITVGNVSAGSLILALPGTGLTTGSLATAVAGGQVYIADYSMEALGGQVTQTFDPAPILATGPVATAGPVAINGTVSAGVLRANTAQALSIAGAATLAQSVSLQAAGGMNLQNVDAGDSLFLASSGGSIATGTLTAGIVNPSPNPGALYKVAVGAQGSITTGNITGRRDIGLQAGQAVSTGNIVGGDIVLLGGTGIATGGMQAGSVTQPTGRIILANTSMASPGANVFSNFQTLPLFNTQPLVPVSGPITISGAVTSGYLHAATTQGFTAKGIVGGYALQPGSIEVNAGGLVSVDGLWNSQDIAVTSGDIAITANGSVDAGSAGSVLLASTNAAGAFIGDGPTGPGYALSSAEFAKVSAGEIDIVGTDLPQNVADMTIGNLSINASQLYRPDGLVLFATGNLTTQTPSGTLRVDGAITGTGFSPTNYLEFYASRFEMNAATGSIAVADGTGGLGGIVLIDAAQIHVASDQILQKLRVDPLYSGHAAELNAPAAVQRPGGVLKALGLELYPVETLYIQNTGTALVPAGFFTTIDNSDITPPATQVGSGVKLVINGQLLTTTGTVTGQPAYQLVIDNAQSLAGFTGTSQINGCALTTGACTNLAADPVAAISSEVAIVSQDTLQEEPFSDTAENQDEAEADAASSPIAPPAPLIDTRPLNPAIEVVEPVAGAGNPALIGSAVNETTAEEQRQ</sequence>
<keyword evidence="4" id="KW-1185">Reference proteome</keyword>
<evidence type="ECO:0000313" key="3">
    <source>
        <dbReference type="EMBL" id="MFC4295343.1"/>
    </source>
</evidence>
<dbReference type="InterPro" id="IPR012334">
    <property type="entry name" value="Pectin_lyas_fold"/>
</dbReference>
<feature type="compositionally biased region" description="Acidic residues" evidence="1">
    <location>
        <begin position="2207"/>
        <end position="2221"/>
    </location>
</feature>
<evidence type="ECO:0000256" key="1">
    <source>
        <dbReference type="SAM" id="MobiDB-lite"/>
    </source>
</evidence>
<dbReference type="Proteomes" id="UP001595828">
    <property type="component" value="Unassembled WGS sequence"/>
</dbReference>
<feature type="region of interest" description="Disordered" evidence="1">
    <location>
        <begin position="1171"/>
        <end position="1214"/>
    </location>
</feature>
<proteinExistence type="predicted"/>